<feature type="transmembrane region" description="Helical" evidence="6">
    <location>
        <begin position="12"/>
        <end position="31"/>
    </location>
</feature>
<evidence type="ECO:0000256" key="6">
    <source>
        <dbReference type="SAM" id="Phobius"/>
    </source>
</evidence>
<dbReference type="PANTHER" id="PTHR33048:SF96">
    <property type="entry name" value="INTEGRAL MEMBRANE PROTEIN"/>
    <property type="match status" value="1"/>
</dbReference>
<evidence type="ECO:0000256" key="1">
    <source>
        <dbReference type="ARBA" id="ARBA00004141"/>
    </source>
</evidence>
<dbReference type="PANTHER" id="PTHR33048">
    <property type="entry name" value="PTH11-LIKE INTEGRAL MEMBRANE PROTEIN (AFU_ORTHOLOGUE AFUA_5G11245)"/>
    <property type="match status" value="1"/>
</dbReference>
<keyword evidence="3 6" id="KW-1133">Transmembrane helix</keyword>
<evidence type="ECO:0000256" key="5">
    <source>
        <dbReference type="ARBA" id="ARBA00038359"/>
    </source>
</evidence>
<gene>
    <name evidence="8" type="ORF">HIM_11889</name>
</gene>
<comment type="subcellular location">
    <subcellularLocation>
        <location evidence="1">Membrane</location>
        <topology evidence="1">Multi-pass membrane protein</topology>
    </subcellularLocation>
</comment>
<evidence type="ECO:0000256" key="4">
    <source>
        <dbReference type="ARBA" id="ARBA00023136"/>
    </source>
</evidence>
<evidence type="ECO:0000256" key="3">
    <source>
        <dbReference type="ARBA" id="ARBA00022989"/>
    </source>
</evidence>
<name>A0A0F7ZQZ5_9HYPO</name>
<keyword evidence="2 6" id="KW-0812">Transmembrane</keyword>
<feature type="transmembrane region" description="Helical" evidence="6">
    <location>
        <begin position="163"/>
        <end position="186"/>
    </location>
</feature>
<protein>
    <recommendedName>
        <fullName evidence="7">Rhodopsin domain-containing protein</fullName>
    </recommendedName>
</protein>
<dbReference type="InterPro" id="IPR049326">
    <property type="entry name" value="Rhodopsin_dom_fungi"/>
</dbReference>
<dbReference type="Pfam" id="PF20684">
    <property type="entry name" value="Fung_rhodopsin"/>
    <property type="match status" value="1"/>
</dbReference>
<dbReference type="OrthoDB" id="3936451at2759"/>
<dbReference type="Proteomes" id="UP000054481">
    <property type="component" value="Unassembled WGS sequence"/>
</dbReference>
<proteinExistence type="inferred from homology"/>
<feature type="transmembrane region" description="Helical" evidence="6">
    <location>
        <begin position="109"/>
        <end position="128"/>
    </location>
</feature>
<comment type="similarity">
    <text evidence="5">Belongs to the SAT4 family.</text>
</comment>
<organism evidence="8 9">
    <name type="scientific">Hirsutella minnesotensis 3608</name>
    <dbReference type="NCBI Taxonomy" id="1043627"/>
    <lineage>
        <taxon>Eukaryota</taxon>
        <taxon>Fungi</taxon>
        <taxon>Dikarya</taxon>
        <taxon>Ascomycota</taxon>
        <taxon>Pezizomycotina</taxon>
        <taxon>Sordariomycetes</taxon>
        <taxon>Hypocreomycetidae</taxon>
        <taxon>Hypocreales</taxon>
        <taxon>Ophiocordycipitaceae</taxon>
        <taxon>Hirsutella</taxon>
    </lineage>
</organism>
<evidence type="ECO:0000256" key="2">
    <source>
        <dbReference type="ARBA" id="ARBA00022692"/>
    </source>
</evidence>
<reference evidence="8 9" key="1">
    <citation type="journal article" date="2014" name="Genome Biol. Evol.">
        <title>Comparative genomics and transcriptomics analyses reveal divergent lifestyle features of nematode endoparasitic fungus Hirsutella minnesotensis.</title>
        <authorList>
            <person name="Lai Y."/>
            <person name="Liu K."/>
            <person name="Zhang X."/>
            <person name="Zhang X."/>
            <person name="Li K."/>
            <person name="Wang N."/>
            <person name="Shu C."/>
            <person name="Wu Y."/>
            <person name="Wang C."/>
            <person name="Bushley K.E."/>
            <person name="Xiang M."/>
            <person name="Liu X."/>
        </authorList>
    </citation>
    <scope>NUCLEOTIDE SEQUENCE [LARGE SCALE GENOMIC DNA]</scope>
    <source>
        <strain evidence="8 9">3608</strain>
    </source>
</reference>
<dbReference type="EMBL" id="KQ030826">
    <property type="protein sequence ID" value="KJZ68723.1"/>
    <property type="molecule type" value="Genomic_DNA"/>
</dbReference>
<accession>A0A0F7ZQZ5</accession>
<dbReference type="GO" id="GO:0016020">
    <property type="term" value="C:membrane"/>
    <property type="evidence" value="ECO:0007669"/>
    <property type="project" value="UniProtKB-SubCell"/>
</dbReference>
<feature type="domain" description="Rhodopsin" evidence="7">
    <location>
        <begin position="29"/>
        <end position="228"/>
    </location>
</feature>
<evidence type="ECO:0000313" key="9">
    <source>
        <dbReference type="Proteomes" id="UP000054481"/>
    </source>
</evidence>
<evidence type="ECO:0000259" key="7">
    <source>
        <dbReference type="Pfam" id="PF20684"/>
    </source>
</evidence>
<sequence length="233" mass="26217">MFPNNSKANELFVIQIVCLSSCWILALMRFWVKLRTQTRAEDVLIAFALHGITQGGIGKSILEISPTEVITAFKVWYACELIYGPLAAVIRTSIAFLILRVCRDHWVRVTLFACLGIIYTFTVVYFFINLLQCFPPSYYWTQFSDPTALGYCAKPHLVPNVAIAHSLLMAFTDWVIGILLPIIVLWNVQMTKRNKIRAGILLGLGAIAGAGMIIRIPYIRVVELTTDFLSKTV</sequence>
<dbReference type="InterPro" id="IPR052337">
    <property type="entry name" value="SAT4-like"/>
</dbReference>
<keyword evidence="9" id="KW-1185">Reference proteome</keyword>
<evidence type="ECO:0000313" key="8">
    <source>
        <dbReference type="EMBL" id="KJZ68723.1"/>
    </source>
</evidence>
<dbReference type="AlphaFoldDB" id="A0A0F7ZQZ5"/>
<keyword evidence="4 6" id="KW-0472">Membrane</keyword>
<feature type="transmembrane region" description="Helical" evidence="6">
    <location>
        <begin position="198"/>
        <end position="219"/>
    </location>
</feature>